<protein>
    <submittedName>
        <fullName evidence="2">Molybdopterin-synthase adenylyltransferase MoeB</fullName>
    </submittedName>
</protein>
<keyword evidence="2" id="KW-0548">Nucleotidyltransferase</keyword>
<dbReference type="PANTHER" id="PTHR10953:SF102">
    <property type="entry name" value="ADENYLYLTRANSFERASE AND SULFURTRANSFERASE MOCS3"/>
    <property type="match status" value="1"/>
</dbReference>
<dbReference type="Pfam" id="PF00899">
    <property type="entry name" value="ThiF"/>
    <property type="match status" value="1"/>
</dbReference>
<dbReference type="Proteomes" id="UP001222275">
    <property type="component" value="Chromosome"/>
</dbReference>
<keyword evidence="2" id="KW-0808">Transferase</keyword>
<dbReference type="InterPro" id="IPR045886">
    <property type="entry name" value="ThiF/MoeB/HesA"/>
</dbReference>
<dbReference type="NCBIfam" id="NF004281">
    <property type="entry name" value="PRK05690.1"/>
    <property type="match status" value="1"/>
</dbReference>
<dbReference type="RefSeq" id="WP_275595347.1">
    <property type="nucleotide sequence ID" value="NZ_CP102381.1"/>
</dbReference>
<evidence type="ECO:0000259" key="1">
    <source>
        <dbReference type="Pfam" id="PF00899"/>
    </source>
</evidence>
<dbReference type="Gene3D" id="3.40.50.720">
    <property type="entry name" value="NAD(P)-binding Rossmann-like Domain"/>
    <property type="match status" value="1"/>
</dbReference>
<sequence length="264" mass="29234">MTKDNLKQSNEMLNKTELNDAELSRYSRQILMPDIDYAGQLILSKSHAVIFGLGGLGSPASLYLAAAGIGKLTLVDFDEVDDSNLQRQIVHRENNIGQAKVESAKQNLENLNHHICIETISEKLTETEIIELVKNADVVLDCTDNFTSRFALNRACYQAKVPLVSGAAIRWEGQLSTYDFRKSDSPCYQCLYPEDSGQELNCSQNGVLSPVVGMIGSMQAIEAVKALLNLPTLTGKLMIIDAYTMMIRTLNLKKDVKCKHCSDE</sequence>
<reference evidence="2 3" key="1">
    <citation type="submission" date="2022-06" db="EMBL/GenBank/DDBJ databases">
        <title>Thiomicrohabdus sp. nov, an obligately chemolithoautotrophic, sulfur-oxidizing bacterium isolated from beach of Guanyin Mountain. Amoy.</title>
        <authorList>
            <person name="Zhu H."/>
        </authorList>
    </citation>
    <scope>NUCLEOTIDE SEQUENCE [LARGE SCALE GENOMIC DNA]</scope>
    <source>
        <strain evidence="2 3">XGS-01</strain>
    </source>
</reference>
<organism evidence="2 3">
    <name type="scientific">Thiomicrorhabdus lithotrophica</name>
    <dbReference type="NCBI Taxonomy" id="2949997"/>
    <lineage>
        <taxon>Bacteria</taxon>
        <taxon>Pseudomonadati</taxon>
        <taxon>Pseudomonadota</taxon>
        <taxon>Gammaproteobacteria</taxon>
        <taxon>Thiotrichales</taxon>
        <taxon>Piscirickettsiaceae</taxon>
        <taxon>Thiomicrorhabdus</taxon>
    </lineage>
</organism>
<dbReference type="InterPro" id="IPR000594">
    <property type="entry name" value="ThiF_NAD_FAD-bd"/>
</dbReference>
<dbReference type="SUPFAM" id="SSF69572">
    <property type="entry name" value="Activating enzymes of the ubiquitin-like proteins"/>
    <property type="match status" value="1"/>
</dbReference>
<dbReference type="PANTHER" id="PTHR10953">
    <property type="entry name" value="UBIQUITIN-ACTIVATING ENZYME E1"/>
    <property type="match status" value="1"/>
</dbReference>
<dbReference type="InterPro" id="IPR035985">
    <property type="entry name" value="Ubiquitin-activating_enz"/>
</dbReference>
<keyword evidence="3" id="KW-1185">Reference proteome</keyword>
<dbReference type="CDD" id="cd00757">
    <property type="entry name" value="ThiF_MoeB_HesA_family"/>
    <property type="match status" value="1"/>
</dbReference>
<dbReference type="GO" id="GO:0016779">
    <property type="term" value="F:nucleotidyltransferase activity"/>
    <property type="evidence" value="ECO:0007669"/>
    <property type="project" value="UniProtKB-KW"/>
</dbReference>
<evidence type="ECO:0000313" key="2">
    <source>
        <dbReference type="EMBL" id="WEJ63094.1"/>
    </source>
</evidence>
<evidence type="ECO:0000313" key="3">
    <source>
        <dbReference type="Proteomes" id="UP001222275"/>
    </source>
</evidence>
<feature type="domain" description="THIF-type NAD/FAD binding fold" evidence="1">
    <location>
        <begin position="26"/>
        <end position="259"/>
    </location>
</feature>
<accession>A0ABY8CAX4</accession>
<proteinExistence type="predicted"/>
<name>A0ABY8CAX4_9GAMM</name>
<dbReference type="EMBL" id="CP102381">
    <property type="protein sequence ID" value="WEJ63094.1"/>
    <property type="molecule type" value="Genomic_DNA"/>
</dbReference>
<gene>
    <name evidence="2" type="primary">moeB</name>
    <name evidence="2" type="ORF">NR989_02250</name>
</gene>